<gene>
    <name evidence="3" type="ORF">Ahy_B05g079293</name>
</gene>
<feature type="transmembrane region" description="Helical" evidence="2">
    <location>
        <begin position="107"/>
        <end position="134"/>
    </location>
</feature>
<accession>A0A444Z9F8</accession>
<dbReference type="Proteomes" id="UP000289738">
    <property type="component" value="Chromosome B05"/>
</dbReference>
<dbReference type="PANTHER" id="PTHR33499">
    <property type="entry name" value="OS12G0282400 PROTEIN-RELATED"/>
    <property type="match status" value="1"/>
</dbReference>
<feature type="region of interest" description="Disordered" evidence="1">
    <location>
        <begin position="65"/>
        <end position="88"/>
    </location>
</feature>
<evidence type="ECO:0000256" key="1">
    <source>
        <dbReference type="SAM" id="MobiDB-lite"/>
    </source>
</evidence>
<evidence type="ECO:0000313" key="3">
    <source>
        <dbReference type="EMBL" id="RYR10809.1"/>
    </source>
</evidence>
<dbReference type="PANTHER" id="PTHR33499:SF43">
    <property type="entry name" value="TRANSPOSASE, PTTA_EN_SPM, PLANT"/>
    <property type="match status" value="1"/>
</dbReference>
<organism evidence="3 4">
    <name type="scientific">Arachis hypogaea</name>
    <name type="common">Peanut</name>
    <dbReference type="NCBI Taxonomy" id="3818"/>
    <lineage>
        <taxon>Eukaryota</taxon>
        <taxon>Viridiplantae</taxon>
        <taxon>Streptophyta</taxon>
        <taxon>Embryophyta</taxon>
        <taxon>Tracheophyta</taxon>
        <taxon>Spermatophyta</taxon>
        <taxon>Magnoliopsida</taxon>
        <taxon>eudicotyledons</taxon>
        <taxon>Gunneridae</taxon>
        <taxon>Pentapetalae</taxon>
        <taxon>rosids</taxon>
        <taxon>fabids</taxon>
        <taxon>Fabales</taxon>
        <taxon>Fabaceae</taxon>
        <taxon>Papilionoideae</taxon>
        <taxon>50 kb inversion clade</taxon>
        <taxon>dalbergioids sensu lato</taxon>
        <taxon>Dalbergieae</taxon>
        <taxon>Pterocarpus clade</taxon>
        <taxon>Arachis</taxon>
    </lineage>
</organism>
<dbReference type="InterPro" id="IPR004252">
    <property type="entry name" value="Probable_transposase_24"/>
</dbReference>
<proteinExistence type="predicted"/>
<protein>
    <submittedName>
        <fullName evidence="3">Uncharacterized protein</fullName>
    </submittedName>
</protein>
<dbReference type="AlphaFoldDB" id="A0A444Z9F8"/>
<dbReference type="Pfam" id="PF03004">
    <property type="entry name" value="Transposase_24"/>
    <property type="match status" value="1"/>
</dbReference>
<name>A0A444Z9F8_ARAHY</name>
<keyword evidence="2" id="KW-1133">Transmembrane helix</keyword>
<comment type="caution">
    <text evidence="3">The sequence shown here is derived from an EMBL/GenBank/DDBJ whole genome shotgun (WGS) entry which is preliminary data.</text>
</comment>
<keyword evidence="2" id="KW-0812">Transmembrane</keyword>
<dbReference type="STRING" id="3818.A0A444Z9F8"/>
<sequence>MPKTSKIINSVAARRNKRIQSLVSRRNLAPSSHLQQADFLSNNDGVHGKKASSSSHSQLRRQFDSLSNDDGVHGKKASSSSHSQLRRQFDSLSNDDKVDEEEFESDIYSLAFFNFISLFWIFIMRGESYILILLHRKKKVRGPTRNLELAKLPAGKRLDINWRMNRPVGPNAKLFKSRRTILVRDVKNAPLKVKEWADIKIENKIKMFDLVLTYFKVEGRKHLVWAQMNSSYRSYRHLLKKRYFEPYDNPEIARANIPLKMEKEDWDYLVNLWIDEGWQICYLWLQFEQTGQEIDRLRLWELTHTRANGQACNEETQEKLDLLKELSSQVNEGTLEMNEHEVMVEVFGPERHGRVRGYGAGVTPTQLWGPRSFIFSDLQTKLQCAEKNMKTLK</sequence>
<dbReference type="EMBL" id="SDMP01000015">
    <property type="protein sequence ID" value="RYR10809.1"/>
    <property type="molecule type" value="Genomic_DNA"/>
</dbReference>
<evidence type="ECO:0000313" key="4">
    <source>
        <dbReference type="Proteomes" id="UP000289738"/>
    </source>
</evidence>
<evidence type="ECO:0000256" key="2">
    <source>
        <dbReference type="SAM" id="Phobius"/>
    </source>
</evidence>
<keyword evidence="2" id="KW-0472">Membrane</keyword>
<reference evidence="3 4" key="1">
    <citation type="submission" date="2019-01" db="EMBL/GenBank/DDBJ databases">
        <title>Sequencing of cultivated peanut Arachis hypogaea provides insights into genome evolution and oil improvement.</title>
        <authorList>
            <person name="Chen X."/>
        </authorList>
    </citation>
    <scope>NUCLEOTIDE SEQUENCE [LARGE SCALE GENOMIC DNA]</scope>
    <source>
        <strain evidence="4">cv. Fuhuasheng</strain>
        <tissue evidence="3">Leaves</tissue>
    </source>
</reference>
<keyword evidence="4" id="KW-1185">Reference proteome</keyword>